<comment type="subcellular location">
    <subcellularLocation>
        <location evidence="3">Cytoplasm</location>
    </subcellularLocation>
</comment>
<dbReference type="NCBIfam" id="TIGR00419">
    <property type="entry name" value="tim"/>
    <property type="match status" value="1"/>
</dbReference>
<comment type="pathway">
    <text evidence="3">Carbohydrate biosynthesis; gluconeogenesis.</text>
</comment>
<gene>
    <name evidence="4" type="ORF">Q757_02125</name>
</gene>
<accession>A0ABR4XT31</accession>
<name>A0ABR4XT31_9LACO</name>
<comment type="catalytic activity">
    <reaction evidence="3">
        <text>D-glyceraldehyde 3-phosphate = dihydroxyacetone phosphate</text>
        <dbReference type="Rhea" id="RHEA:18585"/>
        <dbReference type="ChEBI" id="CHEBI:57642"/>
        <dbReference type="ChEBI" id="CHEBI:59776"/>
        <dbReference type="EC" id="5.3.1.1"/>
    </reaction>
</comment>
<proteinExistence type="inferred from homology"/>
<keyword evidence="2 3" id="KW-0413">Isomerase</keyword>
<dbReference type="EMBL" id="AXCV01000055">
    <property type="protein sequence ID" value="KGO32254.1"/>
    <property type="molecule type" value="Genomic_DNA"/>
</dbReference>
<dbReference type="Gene3D" id="3.20.20.70">
    <property type="entry name" value="Aldolase class I"/>
    <property type="match status" value="1"/>
</dbReference>
<keyword evidence="3" id="KW-0312">Gluconeogenesis</keyword>
<evidence type="ECO:0000256" key="1">
    <source>
        <dbReference type="ARBA" id="ARBA00007422"/>
    </source>
</evidence>
<evidence type="ECO:0000313" key="5">
    <source>
        <dbReference type="Proteomes" id="UP000030023"/>
    </source>
</evidence>
<dbReference type="CDD" id="cd00311">
    <property type="entry name" value="TIM"/>
    <property type="match status" value="1"/>
</dbReference>
<sequence length="247" mass="27309">MRKKIIIANWKMNFLLDQAVDYVNDLVKKVGNKTTVEVGVAAQDIFLSDLVKLTSQSPVRIIAQNAHWENFGAFTGETSPKALDNIGVDYVMLGHFERRELFNETNSTVNLKVRRALNNDMNVIVDVEELEQVQSVLEGVGPSQMEKIIIGFEPTFAIGTGMSASTKGAEEVAAQIRKTLRKMYGPEISQATRILYGGSVNRQNLAGLIKQTDIDGVLVGKASLDFQSFWELVKIIHAYSVEASSSK</sequence>
<dbReference type="PANTHER" id="PTHR21139:SF42">
    <property type="entry name" value="TRIOSEPHOSPHATE ISOMERASE"/>
    <property type="match status" value="1"/>
</dbReference>
<dbReference type="PANTHER" id="PTHR21139">
    <property type="entry name" value="TRIOSEPHOSPHATE ISOMERASE"/>
    <property type="match status" value="1"/>
</dbReference>
<reference evidence="4 5" key="1">
    <citation type="journal article" date="2014" name="Antonie Van Leeuwenhoek">
        <title>Oenococcus alcoholitolerans sp. nov., a lactic acid bacteria isolated from cachaca and ethanol fermentation processes.</title>
        <authorList>
            <person name="Badotti F."/>
            <person name="Moreira A.P."/>
            <person name="Tonon L.A."/>
            <person name="de Lucena B.T."/>
            <person name="Gomes Fde C."/>
            <person name="Kruger R."/>
            <person name="Thompson C.C."/>
            <person name="de Morais M.A.Jr."/>
            <person name="Rosa C.A."/>
            <person name="Thompson F.L."/>
        </authorList>
    </citation>
    <scope>NUCLEOTIDE SEQUENCE [LARGE SCALE GENOMIC DNA]</scope>
    <source>
        <strain evidence="4 5">UFRJ-M7.2.18</strain>
    </source>
</reference>
<dbReference type="Pfam" id="PF00121">
    <property type="entry name" value="TIM"/>
    <property type="match status" value="1"/>
</dbReference>
<dbReference type="GO" id="GO:0016853">
    <property type="term" value="F:isomerase activity"/>
    <property type="evidence" value="ECO:0007669"/>
    <property type="project" value="UniProtKB-KW"/>
</dbReference>
<dbReference type="InterPro" id="IPR035990">
    <property type="entry name" value="TIM_sf"/>
</dbReference>
<keyword evidence="3" id="KW-0324">Glycolysis</keyword>
<comment type="similarity">
    <text evidence="1 3">Belongs to the triosephosphate isomerase family.</text>
</comment>
<dbReference type="PROSITE" id="PS51440">
    <property type="entry name" value="TIM_2"/>
    <property type="match status" value="1"/>
</dbReference>
<dbReference type="SUPFAM" id="SSF51351">
    <property type="entry name" value="Triosephosphate isomerase (TIM)"/>
    <property type="match status" value="1"/>
</dbReference>
<comment type="subunit">
    <text evidence="3">Homodimer.</text>
</comment>
<protein>
    <recommendedName>
        <fullName evidence="3">Triosephosphate isomerase</fullName>
        <ecNumber evidence="3">5.3.1.1</ecNumber>
    </recommendedName>
</protein>
<evidence type="ECO:0000313" key="4">
    <source>
        <dbReference type="EMBL" id="KGO32254.1"/>
    </source>
</evidence>
<organism evidence="4 5">
    <name type="scientific">Oenococcus alcoholitolerans</name>
    <dbReference type="NCBI Taxonomy" id="931074"/>
    <lineage>
        <taxon>Bacteria</taxon>
        <taxon>Bacillati</taxon>
        <taxon>Bacillota</taxon>
        <taxon>Bacilli</taxon>
        <taxon>Lactobacillales</taxon>
        <taxon>Lactobacillaceae</taxon>
        <taxon>Oenococcus</taxon>
    </lineage>
</organism>
<evidence type="ECO:0000256" key="2">
    <source>
        <dbReference type="ARBA" id="ARBA00023235"/>
    </source>
</evidence>
<dbReference type="InterPro" id="IPR013785">
    <property type="entry name" value="Aldolase_TIM"/>
</dbReference>
<dbReference type="InterPro" id="IPR000652">
    <property type="entry name" value="Triosephosphate_isomerase"/>
</dbReference>
<dbReference type="Proteomes" id="UP000030023">
    <property type="component" value="Unassembled WGS sequence"/>
</dbReference>
<comment type="caution">
    <text evidence="4">The sequence shown here is derived from an EMBL/GenBank/DDBJ whole genome shotgun (WGS) entry which is preliminary data.</text>
</comment>
<keyword evidence="5" id="KW-1185">Reference proteome</keyword>
<evidence type="ECO:0000256" key="3">
    <source>
        <dbReference type="RuleBase" id="RU363013"/>
    </source>
</evidence>
<dbReference type="EC" id="5.3.1.1" evidence="3"/>
<comment type="pathway">
    <text evidence="3">Carbohydrate degradation; glycolysis; D-glyceraldehyde 3-phosphate from glycerone phosphate: step 1/1.</text>
</comment>
<keyword evidence="3" id="KW-0963">Cytoplasm</keyword>